<dbReference type="InterPro" id="IPR001763">
    <property type="entry name" value="Rhodanese-like_dom"/>
</dbReference>
<dbReference type="SMART" id="SM00450">
    <property type="entry name" value="RHOD"/>
    <property type="match status" value="1"/>
</dbReference>
<feature type="signal peptide" evidence="1">
    <location>
        <begin position="1"/>
        <end position="21"/>
    </location>
</feature>
<dbReference type="PROSITE" id="PS50206">
    <property type="entry name" value="RHODANESE_3"/>
    <property type="match status" value="1"/>
</dbReference>
<evidence type="ECO:0000256" key="1">
    <source>
        <dbReference type="SAM" id="SignalP"/>
    </source>
</evidence>
<reference evidence="3 4" key="1">
    <citation type="submission" date="2018-08" db="EMBL/GenBank/DDBJ databases">
        <authorList>
            <person name="Khan S.A."/>
        </authorList>
    </citation>
    <scope>NUCLEOTIDE SEQUENCE [LARGE SCALE GENOMIC DNA]</scope>
    <source>
        <strain evidence="3 4">GTF-13</strain>
    </source>
</reference>
<name>A0A3P3VRT3_9GAMM</name>
<dbReference type="InterPro" id="IPR036873">
    <property type="entry name" value="Rhodanese-like_dom_sf"/>
</dbReference>
<accession>A0A3P3VRT3</accession>
<evidence type="ECO:0000313" key="4">
    <source>
        <dbReference type="Proteomes" id="UP000280792"/>
    </source>
</evidence>
<gene>
    <name evidence="3" type="ORF">D0544_04670</name>
</gene>
<feature type="domain" description="Rhodanese" evidence="2">
    <location>
        <begin position="43"/>
        <end position="136"/>
    </location>
</feature>
<dbReference type="Pfam" id="PF00581">
    <property type="entry name" value="Rhodanese"/>
    <property type="match status" value="1"/>
</dbReference>
<dbReference type="Gene3D" id="3.40.250.10">
    <property type="entry name" value="Rhodanese-like domain"/>
    <property type="match status" value="1"/>
</dbReference>
<evidence type="ECO:0000259" key="2">
    <source>
        <dbReference type="PROSITE" id="PS50206"/>
    </source>
</evidence>
<dbReference type="PANTHER" id="PTHR43031">
    <property type="entry name" value="FAD-DEPENDENT OXIDOREDUCTASE"/>
    <property type="match status" value="1"/>
</dbReference>
<dbReference type="Proteomes" id="UP000280792">
    <property type="component" value="Unassembled WGS sequence"/>
</dbReference>
<reference evidence="3 4" key="2">
    <citation type="submission" date="2018-12" db="EMBL/GenBank/DDBJ databases">
        <title>Simiduia agarivorans gen. nov., sp. nov., a marine, agarolytic bacterium isolated from shallow coastal water from Keelung, Taiwan.</title>
        <authorList>
            <person name="Shieh W.Y."/>
        </authorList>
    </citation>
    <scope>NUCLEOTIDE SEQUENCE [LARGE SCALE GENOMIC DNA]</scope>
    <source>
        <strain evidence="3 4">GTF-13</strain>
    </source>
</reference>
<protein>
    <submittedName>
        <fullName evidence="3">Rhodanese-like domain-containing protein</fullName>
    </submittedName>
</protein>
<dbReference type="PANTHER" id="PTHR43031:SF1">
    <property type="entry name" value="PYRIDINE NUCLEOTIDE-DISULPHIDE OXIDOREDUCTASE"/>
    <property type="match status" value="1"/>
</dbReference>
<dbReference type="CDD" id="cd00158">
    <property type="entry name" value="RHOD"/>
    <property type="match status" value="1"/>
</dbReference>
<keyword evidence="4" id="KW-1185">Reference proteome</keyword>
<keyword evidence="1" id="KW-0732">Signal</keyword>
<dbReference type="SUPFAM" id="SSF52821">
    <property type="entry name" value="Rhodanese/Cell cycle control phosphatase"/>
    <property type="match status" value="1"/>
</dbReference>
<dbReference type="AlphaFoldDB" id="A0A3P3VRT3"/>
<evidence type="ECO:0000313" key="3">
    <source>
        <dbReference type="EMBL" id="RRJ84406.1"/>
    </source>
</evidence>
<dbReference type="RefSeq" id="WP_125014835.1">
    <property type="nucleotide sequence ID" value="NZ_QWEZ01000001.1"/>
</dbReference>
<organism evidence="3 4">
    <name type="scientific">Aestuariirhabdus litorea</name>
    <dbReference type="NCBI Taxonomy" id="2528527"/>
    <lineage>
        <taxon>Bacteria</taxon>
        <taxon>Pseudomonadati</taxon>
        <taxon>Pseudomonadota</taxon>
        <taxon>Gammaproteobacteria</taxon>
        <taxon>Oceanospirillales</taxon>
        <taxon>Aestuariirhabdaceae</taxon>
        <taxon>Aestuariirhabdus</taxon>
    </lineage>
</organism>
<feature type="chain" id="PRO_5018159710" evidence="1">
    <location>
        <begin position="22"/>
        <end position="148"/>
    </location>
</feature>
<dbReference type="InterPro" id="IPR050229">
    <property type="entry name" value="GlpE_sulfurtransferase"/>
</dbReference>
<dbReference type="EMBL" id="QWEZ01000001">
    <property type="protein sequence ID" value="RRJ84406.1"/>
    <property type="molecule type" value="Genomic_DNA"/>
</dbReference>
<comment type="caution">
    <text evidence="3">The sequence shown here is derived from an EMBL/GenBank/DDBJ whole genome shotgun (WGS) entry which is preliminary data.</text>
</comment>
<proteinExistence type="predicted"/>
<sequence length="148" mass="17393">MSRLIHLMALLASVLAFNAVALESPFKVIGATTINVHQARQLFDAGAVFVDVRSDRQWRWGHIKGARHLELRRDFGKLFYPGYLNRDTPLVIYCNDLDCKRSAFASYLAARWGYTQVYYFRDGYYSWLAWDMPIQTQRSDERFDWAER</sequence>